<feature type="compositionally biased region" description="Low complexity" evidence="1">
    <location>
        <begin position="686"/>
        <end position="708"/>
    </location>
</feature>
<name>A0A9D4YZZ7_CHLVU</name>
<evidence type="ECO:0000313" key="3">
    <source>
        <dbReference type="Proteomes" id="UP001055712"/>
    </source>
</evidence>
<dbReference type="EMBL" id="SIDB01000003">
    <property type="protein sequence ID" value="KAI3434946.1"/>
    <property type="molecule type" value="Genomic_DNA"/>
</dbReference>
<keyword evidence="3" id="KW-1185">Reference proteome</keyword>
<evidence type="ECO:0000313" key="2">
    <source>
        <dbReference type="EMBL" id="KAI3434946.1"/>
    </source>
</evidence>
<feature type="compositionally biased region" description="Low complexity" evidence="1">
    <location>
        <begin position="643"/>
        <end position="655"/>
    </location>
</feature>
<feature type="region of interest" description="Disordered" evidence="1">
    <location>
        <begin position="508"/>
        <end position="546"/>
    </location>
</feature>
<dbReference type="InterPro" id="IPR044680">
    <property type="entry name" value="EX1/2"/>
</dbReference>
<evidence type="ECO:0000256" key="1">
    <source>
        <dbReference type="SAM" id="MobiDB-lite"/>
    </source>
</evidence>
<feature type="region of interest" description="Disordered" evidence="1">
    <location>
        <begin position="589"/>
        <end position="718"/>
    </location>
</feature>
<dbReference type="PANTHER" id="PTHR33917">
    <property type="entry name" value="PROTEIN EXECUTER 1, CHLOROPLASTIC"/>
    <property type="match status" value="1"/>
</dbReference>
<reference evidence="2" key="1">
    <citation type="journal article" date="2019" name="Plant J.">
        <title>Chlorella vulgaris genome assembly and annotation reveals the molecular basis for metabolic acclimation to high light conditions.</title>
        <authorList>
            <person name="Cecchin M."/>
            <person name="Marcolungo L."/>
            <person name="Rossato M."/>
            <person name="Girolomoni L."/>
            <person name="Cosentino E."/>
            <person name="Cuine S."/>
            <person name="Li-Beisson Y."/>
            <person name="Delledonne M."/>
            <person name="Ballottari M."/>
        </authorList>
    </citation>
    <scope>NUCLEOTIDE SEQUENCE</scope>
    <source>
        <strain evidence="2">211/11P</strain>
    </source>
</reference>
<feature type="region of interest" description="Disordered" evidence="1">
    <location>
        <begin position="337"/>
        <end position="390"/>
    </location>
</feature>
<comment type="caution">
    <text evidence="2">The sequence shown here is derived from an EMBL/GenBank/DDBJ whole genome shotgun (WGS) entry which is preliminary data.</text>
</comment>
<reference evidence="2" key="2">
    <citation type="submission" date="2020-11" db="EMBL/GenBank/DDBJ databases">
        <authorList>
            <person name="Cecchin M."/>
            <person name="Marcolungo L."/>
            <person name="Rossato M."/>
            <person name="Girolomoni L."/>
            <person name="Cosentino E."/>
            <person name="Cuine S."/>
            <person name="Li-Beisson Y."/>
            <person name="Delledonne M."/>
            <person name="Ballottari M."/>
        </authorList>
    </citation>
    <scope>NUCLEOTIDE SEQUENCE</scope>
    <source>
        <strain evidence="2">211/11P</strain>
        <tissue evidence="2">Whole cell</tissue>
    </source>
</reference>
<dbReference type="GO" id="GO:0010343">
    <property type="term" value="P:singlet oxygen-mediated programmed cell death"/>
    <property type="evidence" value="ECO:0007669"/>
    <property type="project" value="InterPro"/>
</dbReference>
<protein>
    <submittedName>
        <fullName evidence="2">Uncharacterized protein</fullName>
    </submittedName>
</protein>
<accession>A0A9D4YZZ7</accession>
<gene>
    <name evidence="2" type="ORF">D9Q98_003000</name>
</gene>
<feature type="compositionally biased region" description="Low complexity" evidence="1">
    <location>
        <begin position="589"/>
        <end position="609"/>
    </location>
</feature>
<feature type="compositionally biased region" description="Low complexity" evidence="1">
    <location>
        <begin position="413"/>
        <end position="448"/>
    </location>
</feature>
<sequence>MLRCRPLRAATQPSGARRVVTSSTNSSRGAGGRLGGSVRCSAVPEGSAGGSKRPSSSREQANATLGKQAAFGSERGSGSGAQHASATHHASPASCGSQEQGAAAQQLEPGSWDDWMQYFYAMDDLVAELDTLQTELDESVTREDYRAAAALKAQQDRLIDQDCLGAALLALDKAVAEQRFADAARLRDDSRVGMLGWWVGRGDSDQMGHLLRVTPDFCRYVASAYTPRDITSLLPALQAEPELDARLQQAAAAMLDASALAAAAEAAAAPLRSDDMGLPVMELFLRPRADGSGFDQQATALYALDSDAGSAAEEGASEEEARSVVASTLADFISADPGSGTPFVNVEKGQSPDGSSFVKIEIGSLPEGGDDEAAVPWSNDSAEDEEDEDIRTIDDLAASVGVGGEVDETAMGAASNEAAAAVESSSSSTSSSSNSSSSSADEQAAGKQAGEDEEDDDEADQLQRWQQQAAAAEAEAEVRESGPANSNSGFLSRSLRDEVASMTEALLQSGNGSGFTDADAKEIQAAGAEWSSSGGGQEGEEAPLSLDNAASQLGCILQRAPAELVWEGKDKFWVNVREPPALARARAASEATAAAAAAAQQAEQPELLRPPLRIIYDGKEEQRRRGRGGAPQQSPEANGSGSGASTFGSASSSSSDESDGSRQVEITEESESEDISVLLSQPADAQQQQQDVQQQQQQQQQKQQEMQQSSEEALAQDSAALAEQIEAIRTDLEAGRKPSKDQLNEIARQALRLATAQALGVGGAADTAANRWAVLEGRTTYERLDLSKVVKTDPFSGLYVGTFSSHGPEILQVSRQMEDGREWAVATKLTGDPNVPAGTVSWKALIGRSNRLPVEMYPPEMMVTARYKGQGQVAQTGFTNPKWVDGELLVFANDSPFVRGAQLGFTFDVRANQRYLIVLHRIDLDDLFPEDDEE</sequence>
<dbReference type="Pfam" id="PF12014">
    <property type="entry name" value="Cyclin_D1_bind"/>
    <property type="match status" value="1"/>
</dbReference>
<organism evidence="2 3">
    <name type="scientific">Chlorella vulgaris</name>
    <name type="common">Green alga</name>
    <dbReference type="NCBI Taxonomy" id="3077"/>
    <lineage>
        <taxon>Eukaryota</taxon>
        <taxon>Viridiplantae</taxon>
        <taxon>Chlorophyta</taxon>
        <taxon>core chlorophytes</taxon>
        <taxon>Trebouxiophyceae</taxon>
        <taxon>Chlorellales</taxon>
        <taxon>Chlorellaceae</taxon>
        <taxon>Chlorella clade</taxon>
        <taxon>Chlorella</taxon>
    </lineage>
</organism>
<feature type="compositionally biased region" description="Acidic residues" evidence="1">
    <location>
        <begin position="451"/>
        <end position="460"/>
    </location>
</feature>
<feature type="compositionally biased region" description="Polar residues" evidence="1">
    <location>
        <begin position="53"/>
        <end position="65"/>
    </location>
</feature>
<dbReference type="PANTHER" id="PTHR33917:SF3">
    <property type="entry name" value="PROTEIN EXECUTER 1, CHLOROPLASTIC"/>
    <property type="match status" value="1"/>
</dbReference>
<feature type="compositionally biased region" description="Low complexity" evidence="1">
    <location>
        <begin position="80"/>
        <end position="94"/>
    </location>
</feature>
<feature type="region of interest" description="Disordered" evidence="1">
    <location>
        <begin position="1"/>
        <end position="106"/>
    </location>
</feature>
<dbReference type="AlphaFoldDB" id="A0A9D4YZZ7"/>
<feature type="region of interest" description="Disordered" evidence="1">
    <location>
        <begin position="402"/>
        <end position="495"/>
    </location>
</feature>
<dbReference type="OrthoDB" id="722566at2759"/>
<dbReference type="GO" id="GO:0042651">
    <property type="term" value="C:thylakoid membrane"/>
    <property type="evidence" value="ECO:0007669"/>
    <property type="project" value="TreeGrafter"/>
</dbReference>
<proteinExistence type="predicted"/>
<dbReference type="Proteomes" id="UP001055712">
    <property type="component" value="Unassembled WGS sequence"/>
</dbReference>
<feature type="compositionally biased region" description="Low complexity" evidence="1">
    <location>
        <begin position="17"/>
        <end position="28"/>
    </location>
</feature>